<keyword evidence="8" id="KW-1185">Reference proteome</keyword>
<feature type="transmembrane region" description="Helical" evidence="6">
    <location>
        <begin position="135"/>
        <end position="156"/>
    </location>
</feature>
<dbReference type="Proteomes" id="UP000016088">
    <property type="component" value="Unassembled WGS sequence"/>
</dbReference>
<reference evidence="7 8" key="1">
    <citation type="journal article" date="2011" name="Science">
        <title>Comparative functional genomics of the fission yeasts.</title>
        <authorList>
            <person name="Rhind N."/>
            <person name="Chen Z."/>
            <person name="Yassour M."/>
            <person name="Thompson D.A."/>
            <person name="Haas B.J."/>
            <person name="Habib N."/>
            <person name="Wapinski I."/>
            <person name="Roy S."/>
            <person name="Lin M.F."/>
            <person name="Heiman D.I."/>
            <person name="Young S.K."/>
            <person name="Furuya K."/>
            <person name="Guo Y."/>
            <person name="Pidoux A."/>
            <person name="Chen H.M."/>
            <person name="Robbertse B."/>
            <person name="Goldberg J.M."/>
            <person name="Aoki K."/>
            <person name="Bayne E.H."/>
            <person name="Berlin A.M."/>
            <person name="Desjardins C.A."/>
            <person name="Dobbs E."/>
            <person name="Dukaj L."/>
            <person name="Fan L."/>
            <person name="FitzGerald M.G."/>
            <person name="French C."/>
            <person name="Gujja S."/>
            <person name="Hansen K."/>
            <person name="Keifenheim D."/>
            <person name="Levin J.Z."/>
            <person name="Mosher R.A."/>
            <person name="Mueller C.A."/>
            <person name="Pfiffner J."/>
            <person name="Priest M."/>
            <person name="Russ C."/>
            <person name="Smialowska A."/>
            <person name="Swoboda P."/>
            <person name="Sykes S.M."/>
            <person name="Vaughn M."/>
            <person name="Vengrova S."/>
            <person name="Yoder R."/>
            <person name="Zeng Q."/>
            <person name="Allshire R."/>
            <person name="Baulcombe D."/>
            <person name="Birren B.W."/>
            <person name="Brown W."/>
            <person name="Ekwall K."/>
            <person name="Kellis M."/>
            <person name="Leatherwood J."/>
            <person name="Levin H."/>
            <person name="Margalit H."/>
            <person name="Martienssen R."/>
            <person name="Nieduszynski C.A."/>
            <person name="Spatafora J.W."/>
            <person name="Friedman N."/>
            <person name="Dalgaard J.Z."/>
            <person name="Baumann P."/>
            <person name="Niki H."/>
            <person name="Regev A."/>
            <person name="Nusbaum C."/>
        </authorList>
    </citation>
    <scope>NUCLEOTIDE SEQUENCE [LARGE SCALE GENOMIC DNA]</scope>
    <source>
        <strain evidence="8">yFS286</strain>
    </source>
</reference>
<dbReference type="AlphaFoldDB" id="S9R978"/>
<proteinExistence type="inferred from homology"/>
<comment type="subcellular location">
    <subcellularLocation>
        <location evidence="1">Membrane</location>
    </subcellularLocation>
</comment>
<dbReference type="OrthoDB" id="196717at2759"/>
<evidence type="ECO:0000256" key="1">
    <source>
        <dbReference type="ARBA" id="ARBA00004370"/>
    </source>
</evidence>
<feature type="transmembrane region" description="Helical" evidence="6">
    <location>
        <begin position="287"/>
        <end position="309"/>
    </location>
</feature>
<dbReference type="GO" id="GO:0006654">
    <property type="term" value="P:phosphatidic acid biosynthetic process"/>
    <property type="evidence" value="ECO:0007669"/>
    <property type="project" value="EnsemblFungi"/>
</dbReference>
<feature type="transmembrane region" description="Helical" evidence="6">
    <location>
        <begin position="49"/>
        <end position="68"/>
    </location>
</feature>
<dbReference type="EMBL" id="KE503206">
    <property type="protein sequence ID" value="EPX74725.1"/>
    <property type="molecule type" value="Genomic_DNA"/>
</dbReference>
<dbReference type="GO" id="GO:0016020">
    <property type="term" value="C:membrane"/>
    <property type="evidence" value="ECO:0007669"/>
    <property type="project" value="UniProtKB-SubCell"/>
</dbReference>
<evidence type="ECO:0000256" key="2">
    <source>
        <dbReference type="ARBA" id="ARBA00010441"/>
    </source>
</evidence>
<dbReference type="GeneID" id="25031185"/>
<keyword evidence="4 6" id="KW-0472">Membrane</keyword>
<dbReference type="PANTHER" id="PTHR10414:SF37">
    <property type="entry name" value="BB IN A BOXCAR, ISOFORM C"/>
    <property type="match status" value="1"/>
</dbReference>
<dbReference type="InterPro" id="IPR014472">
    <property type="entry name" value="CHOPT"/>
</dbReference>
<evidence type="ECO:0000313" key="7">
    <source>
        <dbReference type="EMBL" id="EPX74725.1"/>
    </source>
</evidence>
<evidence type="ECO:0000256" key="4">
    <source>
        <dbReference type="ARBA" id="ARBA00023136"/>
    </source>
</evidence>
<accession>S9R978</accession>
<feature type="transmembrane region" description="Helical" evidence="6">
    <location>
        <begin position="176"/>
        <end position="196"/>
    </location>
</feature>
<feature type="transmembrane region" description="Helical" evidence="6">
    <location>
        <begin position="216"/>
        <end position="236"/>
    </location>
</feature>
<dbReference type="GO" id="GO:0016780">
    <property type="term" value="F:phosphotransferase activity, for other substituted phosphate groups"/>
    <property type="evidence" value="ECO:0007669"/>
    <property type="project" value="InterPro"/>
</dbReference>
<dbReference type="Pfam" id="PF01066">
    <property type="entry name" value="CDP-OH_P_transf"/>
    <property type="match status" value="1"/>
</dbReference>
<dbReference type="HOGENOM" id="CLU_035066_5_2_1"/>
<dbReference type="RefSeq" id="XP_013016155.1">
    <property type="nucleotide sequence ID" value="XM_013160701.1"/>
</dbReference>
<dbReference type="OMA" id="QNMGQGW"/>
<feature type="transmembrane region" description="Helical" evidence="6">
    <location>
        <begin position="256"/>
        <end position="275"/>
    </location>
</feature>
<dbReference type="VEuPathDB" id="FungiDB:SOCG_02207"/>
<gene>
    <name evidence="7" type="ORF">SOCG_02207</name>
</gene>
<dbReference type="PROSITE" id="PS00379">
    <property type="entry name" value="CDP_ALCOHOL_P_TRANSF"/>
    <property type="match status" value="1"/>
</dbReference>
<dbReference type="Gene3D" id="1.20.120.1760">
    <property type="match status" value="1"/>
</dbReference>
<dbReference type="InterPro" id="IPR000462">
    <property type="entry name" value="CDP-OH_P_trans"/>
</dbReference>
<dbReference type="InterPro" id="IPR043130">
    <property type="entry name" value="CDP-OH_PTrfase_TM_dom"/>
</dbReference>
<feature type="transmembrane region" description="Helical" evidence="6">
    <location>
        <begin position="315"/>
        <end position="336"/>
    </location>
</feature>
<dbReference type="PANTHER" id="PTHR10414">
    <property type="entry name" value="ETHANOLAMINEPHOSPHOTRANSFERASE"/>
    <property type="match status" value="1"/>
</dbReference>
<organism evidence="7 8">
    <name type="scientific">Schizosaccharomyces octosporus (strain yFS286)</name>
    <name type="common">Fission yeast</name>
    <name type="synonym">Octosporomyces octosporus</name>
    <dbReference type="NCBI Taxonomy" id="483514"/>
    <lineage>
        <taxon>Eukaryota</taxon>
        <taxon>Fungi</taxon>
        <taxon>Dikarya</taxon>
        <taxon>Ascomycota</taxon>
        <taxon>Taphrinomycotina</taxon>
        <taxon>Schizosaccharomycetes</taxon>
        <taxon>Schizosaccharomycetales</taxon>
        <taxon>Schizosaccharomycetaceae</taxon>
        <taxon>Schizosaccharomyces</taxon>
    </lineage>
</organism>
<dbReference type="GO" id="GO:0101026">
    <property type="term" value="P:mitotic nuclear membrane biogenesis"/>
    <property type="evidence" value="ECO:0007669"/>
    <property type="project" value="EnsemblFungi"/>
</dbReference>
<dbReference type="InterPro" id="IPR048254">
    <property type="entry name" value="CDP_ALCOHOL_P_TRANSF_CS"/>
</dbReference>
<feature type="transmembrane region" description="Helical" evidence="6">
    <location>
        <begin position="343"/>
        <end position="363"/>
    </location>
</feature>
<protein>
    <submittedName>
        <fullName evidence="7">Diacylglycerol cholinephosphotransferase/diacylglycerol ethanolaminesphotransferase</fullName>
    </submittedName>
</protein>
<comment type="similarity">
    <text evidence="2 5">Belongs to the CDP-alcohol phosphatidyltransferase class-I family.</text>
</comment>
<keyword evidence="3 5" id="KW-0808">Transferase</keyword>
<keyword evidence="6" id="KW-0812">Transmembrane</keyword>
<keyword evidence="6" id="KW-1133">Transmembrane helix</keyword>
<dbReference type="eggNOG" id="KOG2877">
    <property type="taxonomic scope" value="Eukaryota"/>
</dbReference>
<dbReference type="PIRSF" id="PIRSF015665">
    <property type="entry name" value="CHOPT"/>
    <property type="match status" value="1"/>
</dbReference>
<name>S9R978_SCHOY</name>
<evidence type="ECO:0000256" key="5">
    <source>
        <dbReference type="RuleBase" id="RU003750"/>
    </source>
</evidence>
<evidence type="ECO:0000313" key="8">
    <source>
        <dbReference type="Proteomes" id="UP000016088"/>
    </source>
</evidence>
<evidence type="ECO:0000256" key="3">
    <source>
        <dbReference type="ARBA" id="ARBA00022679"/>
    </source>
</evidence>
<sequence>MHLNKQQLKSLHKYQYAGVDNSLLSRHVLKPYWWSQLLKVIPMWMAPNLITLTGLGFVTVNVITMLVYKYGYETDGYPGWVYASWAVGLFLYQSFDAIDGSQARRTNSSSPLGQLFDHGVDAINTSLEVWLTTELFQMSIPLTIFTQCACLLYFYASTWEEYHTGVLYLSYFSGPVEGILVVCVLFGITAYTGGVFWTKLHPTPESFGTIRSMIPYYTYGSCMFYLMSVGLFLNVFQSIQNAARVLKEEKKSVCKGLLGLSPYLAQWAAVFLLYAKYPNLFEEQFVTVYLLNAMILAYSVGIIIVSHVTESSFPHWNVLILPYMVNALDAYTFGILEGYQKEYIFAYIGFTLGIYGNFVAHVISSITEEYGIHCLRLSPKPEEKKN</sequence>
<feature type="transmembrane region" description="Helical" evidence="6">
    <location>
        <begin position="80"/>
        <end position="98"/>
    </location>
</feature>
<evidence type="ECO:0000256" key="6">
    <source>
        <dbReference type="SAM" id="Phobius"/>
    </source>
</evidence>